<reference evidence="1" key="1">
    <citation type="submission" date="2023-03" db="EMBL/GenBank/DDBJ databases">
        <title>Massive genome expansion in bonnet fungi (Mycena s.s.) driven by repeated elements and novel gene families across ecological guilds.</title>
        <authorList>
            <consortium name="Lawrence Berkeley National Laboratory"/>
            <person name="Harder C.B."/>
            <person name="Miyauchi S."/>
            <person name="Viragh M."/>
            <person name="Kuo A."/>
            <person name="Thoen E."/>
            <person name="Andreopoulos B."/>
            <person name="Lu D."/>
            <person name="Skrede I."/>
            <person name="Drula E."/>
            <person name="Henrissat B."/>
            <person name="Morin E."/>
            <person name="Kohler A."/>
            <person name="Barry K."/>
            <person name="LaButti K."/>
            <person name="Morin E."/>
            <person name="Salamov A."/>
            <person name="Lipzen A."/>
            <person name="Mereny Z."/>
            <person name="Hegedus B."/>
            <person name="Baldrian P."/>
            <person name="Stursova M."/>
            <person name="Weitz H."/>
            <person name="Taylor A."/>
            <person name="Grigoriev I.V."/>
            <person name="Nagy L.G."/>
            <person name="Martin F."/>
            <person name="Kauserud H."/>
        </authorList>
    </citation>
    <scope>NUCLEOTIDE SEQUENCE</scope>
    <source>
        <strain evidence="1">CBHHK182m</strain>
    </source>
</reference>
<proteinExistence type="predicted"/>
<gene>
    <name evidence="1" type="ORF">B0H16DRAFT_1517306</name>
</gene>
<dbReference type="AlphaFoldDB" id="A0AAD7JR32"/>
<comment type="caution">
    <text evidence="1">The sequence shown here is derived from an EMBL/GenBank/DDBJ whole genome shotgun (WGS) entry which is preliminary data.</text>
</comment>
<name>A0AAD7JR32_9AGAR</name>
<sequence>MCSAFEAWDLKRFEEDENLHSHLLFLVNTSGSGKTRLTFEGLCQDWGFYFSATDNASGYVAQDMTAILETRLPHESRFVQDLSPWTDFTRRLKSSDNQQIAAHHFNAVLLARLLNGANTRA</sequence>
<dbReference type="Proteomes" id="UP001215598">
    <property type="component" value="Unassembled WGS sequence"/>
</dbReference>
<keyword evidence="2" id="KW-1185">Reference proteome</keyword>
<dbReference type="EMBL" id="JARKIB010000017">
    <property type="protein sequence ID" value="KAJ7770114.1"/>
    <property type="molecule type" value="Genomic_DNA"/>
</dbReference>
<organism evidence="1 2">
    <name type="scientific">Mycena metata</name>
    <dbReference type="NCBI Taxonomy" id="1033252"/>
    <lineage>
        <taxon>Eukaryota</taxon>
        <taxon>Fungi</taxon>
        <taxon>Dikarya</taxon>
        <taxon>Basidiomycota</taxon>
        <taxon>Agaricomycotina</taxon>
        <taxon>Agaricomycetes</taxon>
        <taxon>Agaricomycetidae</taxon>
        <taxon>Agaricales</taxon>
        <taxon>Marasmiineae</taxon>
        <taxon>Mycenaceae</taxon>
        <taxon>Mycena</taxon>
    </lineage>
</organism>
<evidence type="ECO:0000313" key="1">
    <source>
        <dbReference type="EMBL" id="KAJ7770114.1"/>
    </source>
</evidence>
<accession>A0AAD7JR32</accession>
<evidence type="ECO:0000313" key="2">
    <source>
        <dbReference type="Proteomes" id="UP001215598"/>
    </source>
</evidence>
<protein>
    <submittedName>
        <fullName evidence="1">Uncharacterized protein</fullName>
    </submittedName>
</protein>